<dbReference type="NCBIfam" id="TIGR00413">
    <property type="entry name" value="rlpA"/>
    <property type="match status" value="1"/>
</dbReference>
<keyword evidence="3" id="KW-0564">Palmitate</keyword>
<proteinExistence type="inferred from homology"/>
<dbReference type="InterPro" id="IPR034718">
    <property type="entry name" value="RlpA"/>
</dbReference>
<dbReference type="EMBL" id="BAABIQ010000003">
    <property type="protein sequence ID" value="GAA4781344.1"/>
    <property type="molecule type" value="Genomic_DNA"/>
</dbReference>
<dbReference type="Gene3D" id="2.40.40.10">
    <property type="entry name" value="RlpA-like domain"/>
    <property type="match status" value="1"/>
</dbReference>
<keyword evidence="2 3" id="KW-0961">Cell wall biogenesis/degradation</keyword>
<dbReference type="HAMAP" id="MF_02071">
    <property type="entry name" value="RlpA"/>
    <property type="match status" value="1"/>
</dbReference>
<comment type="similarity">
    <text evidence="3 4">Belongs to the RlpA family.</text>
</comment>
<keyword evidence="1 3" id="KW-0456">Lyase</keyword>
<keyword evidence="3" id="KW-1003">Cell membrane</keyword>
<evidence type="ECO:0000256" key="1">
    <source>
        <dbReference type="ARBA" id="ARBA00023239"/>
    </source>
</evidence>
<dbReference type="PANTHER" id="PTHR34183:SF1">
    <property type="entry name" value="ENDOLYTIC PEPTIDOGLYCAN TRANSGLYCOSYLASE RLPA"/>
    <property type="match status" value="1"/>
</dbReference>
<name>A0ABP9AGZ8_9SPHI</name>
<keyword evidence="3" id="KW-0449">Lipoprotein</keyword>
<dbReference type="RefSeq" id="WP_345230218.1">
    <property type="nucleotide sequence ID" value="NZ_BAABIQ010000003.1"/>
</dbReference>
<evidence type="ECO:0000256" key="2">
    <source>
        <dbReference type="ARBA" id="ARBA00023316"/>
    </source>
</evidence>
<feature type="chain" id="PRO_5046139805" description="Probable endolytic peptidoglycan transglycosylase RlpA" evidence="5">
    <location>
        <begin position="30"/>
        <end position="127"/>
    </location>
</feature>
<evidence type="ECO:0000313" key="7">
    <source>
        <dbReference type="EMBL" id="GAA4781344.1"/>
    </source>
</evidence>
<accession>A0ABP9AGZ8</accession>
<comment type="function">
    <text evidence="3">Lytic transglycosylase with a strong preference for naked glycan strands that lack stem peptides.</text>
</comment>
<dbReference type="InterPro" id="IPR009009">
    <property type="entry name" value="RlpA-like_DPBB"/>
</dbReference>
<evidence type="ECO:0000256" key="5">
    <source>
        <dbReference type="SAM" id="SignalP"/>
    </source>
</evidence>
<comment type="caution">
    <text evidence="7">The sequence shown here is derived from an EMBL/GenBank/DDBJ whole genome shotgun (WGS) entry which is preliminary data.</text>
</comment>
<dbReference type="EC" id="4.2.2.-" evidence="3"/>
<dbReference type="PANTHER" id="PTHR34183">
    <property type="entry name" value="ENDOLYTIC PEPTIDOGLYCAN TRANSGLYCOSYLASE RLPA"/>
    <property type="match status" value="1"/>
</dbReference>
<dbReference type="SUPFAM" id="SSF50685">
    <property type="entry name" value="Barwin-like endoglucanases"/>
    <property type="match status" value="1"/>
</dbReference>
<organism evidence="7 8">
    <name type="scientific">Olivibacter ginsenosidimutans</name>
    <dbReference type="NCBI Taxonomy" id="1176537"/>
    <lineage>
        <taxon>Bacteria</taxon>
        <taxon>Pseudomonadati</taxon>
        <taxon>Bacteroidota</taxon>
        <taxon>Sphingobacteriia</taxon>
        <taxon>Sphingobacteriales</taxon>
        <taxon>Sphingobacteriaceae</taxon>
        <taxon>Olivibacter</taxon>
    </lineage>
</organism>
<dbReference type="Proteomes" id="UP001501411">
    <property type="component" value="Unassembled WGS sequence"/>
</dbReference>
<dbReference type="InterPro" id="IPR012997">
    <property type="entry name" value="RplA"/>
</dbReference>
<dbReference type="InterPro" id="IPR036908">
    <property type="entry name" value="RlpA-like_sf"/>
</dbReference>
<evidence type="ECO:0000313" key="8">
    <source>
        <dbReference type="Proteomes" id="UP001501411"/>
    </source>
</evidence>
<dbReference type="PROSITE" id="PS51257">
    <property type="entry name" value="PROKAR_LIPOPROTEIN"/>
    <property type="match status" value="1"/>
</dbReference>
<evidence type="ECO:0000256" key="4">
    <source>
        <dbReference type="RuleBase" id="RU003495"/>
    </source>
</evidence>
<dbReference type="CDD" id="cd22268">
    <property type="entry name" value="DPBB_RlpA-like"/>
    <property type="match status" value="1"/>
</dbReference>
<sequence length="127" mass="14236">MKYAKRVNKQVLYYGACLLLLMACAPRLHQTGGASYYGDEFKGRRTASGQKFRQHKLTAAHKTLPFGTKVKVKNLNNGRTVKVKINDRGPFVSGRIIDLSKKAARRLGMLQSGTAPVEITYKKKSRH</sequence>
<comment type="subcellular location">
    <subcellularLocation>
        <location evidence="3">Cell membrane</location>
        <topology evidence="3">Lipid-anchor</topology>
    </subcellularLocation>
</comment>
<feature type="domain" description="RlpA-like protein double-psi beta-barrel" evidence="6">
    <location>
        <begin position="30"/>
        <end position="119"/>
    </location>
</feature>
<dbReference type="Pfam" id="PF03330">
    <property type="entry name" value="DPBB_1"/>
    <property type="match status" value="1"/>
</dbReference>
<gene>
    <name evidence="3" type="primary">rlpA</name>
    <name evidence="7" type="ORF">GCM10023231_06030</name>
</gene>
<evidence type="ECO:0000256" key="3">
    <source>
        <dbReference type="HAMAP-Rule" id="MF_02071"/>
    </source>
</evidence>
<keyword evidence="3" id="KW-0472">Membrane</keyword>
<keyword evidence="5" id="KW-0732">Signal</keyword>
<feature type="signal peptide" evidence="5">
    <location>
        <begin position="1"/>
        <end position="29"/>
    </location>
</feature>
<reference evidence="8" key="1">
    <citation type="journal article" date="2019" name="Int. J. Syst. Evol. Microbiol.">
        <title>The Global Catalogue of Microorganisms (GCM) 10K type strain sequencing project: providing services to taxonomists for standard genome sequencing and annotation.</title>
        <authorList>
            <consortium name="The Broad Institute Genomics Platform"/>
            <consortium name="The Broad Institute Genome Sequencing Center for Infectious Disease"/>
            <person name="Wu L."/>
            <person name="Ma J."/>
        </authorList>
    </citation>
    <scope>NUCLEOTIDE SEQUENCE [LARGE SCALE GENOMIC DNA]</scope>
    <source>
        <strain evidence="8">JCM 18200</strain>
    </source>
</reference>
<protein>
    <recommendedName>
        <fullName evidence="3">Probable endolytic peptidoglycan transglycosylase RlpA</fullName>
        <ecNumber evidence="3">4.2.2.-</ecNumber>
    </recommendedName>
</protein>
<keyword evidence="8" id="KW-1185">Reference proteome</keyword>
<evidence type="ECO:0000259" key="6">
    <source>
        <dbReference type="Pfam" id="PF03330"/>
    </source>
</evidence>